<sequence>MPYVDAHLGSRVRVFTQFKFNYVNGRLGGPRPQIDQDPADLHEAFVDVGLWSRKRVTLRVGRQELAYGGGMLINDAEGVNVRASYDGVKVLYEGERWGYKVRCFHSLAEPKPQALSQDFCFPNTLRANFFSRMIVKNYKI</sequence>
<gene>
    <name evidence="2" type="ORF">DA73_0235180</name>
</gene>
<dbReference type="EMBL" id="JHEG02000059">
    <property type="protein sequence ID" value="KIE06596.1"/>
    <property type="molecule type" value="Genomic_DNA"/>
</dbReference>
<comment type="caution">
    <text evidence="2">The sequence shown here is derived from an EMBL/GenBank/DDBJ whole genome shotgun (WGS) entry which is preliminary data.</text>
</comment>
<organism evidence="2">
    <name type="scientific">Tolypothrix bouteillei VB521301</name>
    <dbReference type="NCBI Taxonomy" id="1479485"/>
    <lineage>
        <taxon>Bacteria</taxon>
        <taxon>Bacillati</taxon>
        <taxon>Cyanobacteriota</taxon>
        <taxon>Cyanophyceae</taxon>
        <taxon>Nostocales</taxon>
        <taxon>Tolypothrichaceae</taxon>
        <taxon>Tolypothrix</taxon>
    </lineage>
</organism>
<dbReference type="InterPro" id="IPR025388">
    <property type="entry name" value="Alginate_export_dom"/>
</dbReference>
<dbReference type="Gene3D" id="2.40.160.100">
    <property type="match status" value="1"/>
</dbReference>
<dbReference type="Pfam" id="PF13372">
    <property type="entry name" value="Alginate_exp"/>
    <property type="match status" value="1"/>
</dbReference>
<feature type="domain" description="Alginate export" evidence="1">
    <location>
        <begin position="3"/>
        <end position="97"/>
    </location>
</feature>
<dbReference type="InterPro" id="IPR053728">
    <property type="entry name" value="Alginate_Permeability_Chnl"/>
</dbReference>
<dbReference type="STRING" id="1479485.DA73_0235180"/>
<protein>
    <recommendedName>
        <fullName evidence="1">Alginate export domain-containing protein</fullName>
    </recommendedName>
</protein>
<accession>A0A0C1N2H6</accession>
<reference evidence="2" key="1">
    <citation type="journal article" date="2015" name="Genome Announc.">
        <title>Draft Genome Sequence of Tolypothrix boutellei Strain VB521301.</title>
        <authorList>
            <person name="Chandrababunaidu M.M."/>
            <person name="Singh D."/>
            <person name="Sen D."/>
            <person name="Bhan S."/>
            <person name="Das S."/>
            <person name="Gupta A."/>
            <person name="Adhikary S.P."/>
            <person name="Tripathy S."/>
        </authorList>
    </citation>
    <scope>NUCLEOTIDE SEQUENCE</scope>
    <source>
        <strain evidence="2">VB521301</strain>
    </source>
</reference>
<evidence type="ECO:0000313" key="2">
    <source>
        <dbReference type="EMBL" id="KIE06596.1"/>
    </source>
</evidence>
<proteinExistence type="predicted"/>
<evidence type="ECO:0000259" key="1">
    <source>
        <dbReference type="Pfam" id="PF13372"/>
    </source>
</evidence>
<dbReference type="AlphaFoldDB" id="A0A0C1N2H6"/>
<name>A0A0C1N2H6_9CYAN</name>